<dbReference type="CDD" id="cd02440">
    <property type="entry name" value="AdoMet_MTases"/>
    <property type="match status" value="1"/>
</dbReference>
<evidence type="ECO:0000313" key="3">
    <source>
        <dbReference type="EMBL" id="TGL58541.1"/>
    </source>
</evidence>
<dbReference type="GO" id="GO:0032259">
    <property type="term" value="P:methylation"/>
    <property type="evidence" value="ECO:0007669"/>
    <property type="project" value="UniProtKB-KW"/>
</dbReference>
<protein>
    <submittedName>
        <fullName evidence="3">Class I SAM-dependent methyltransferase</fullName>
    </submittedName>
</protein>
<dbReference type="AlphaFoldDB" id="A0A4R9K0J5"/>
<proteinExistence type="predicted"/>
<dbReference type="InterPro" id="IPR013216">
    <property type="entry name" value="Methyltransf_11"/>
</dbReference>
<evidence type="ECO:0000259" key="2">
    <source>
        <dbReference type="Pfam" id="PF08241"/>
    </source>
</evidence>
<dbReference type="OrthoDB" id="9784101at2"/>
<evidence type="ECO:0000256" key="1">
    <source>
        <dbReference type="SAM" id="SignalP"/>
    </source>
</evidence>
<dbReference type="RefSeq" id="WP_135623841.1">
    <property type="nucleotide sequence ID" value="NZ_RQGD01000033.1"/>
</dbReference>
<keyword evidence="3" id="KW-0808">Transferase</keyword>
<dbReference type="GO" id="GO:0008757">
    <property type="term" value="F:S-adenosylmethionine-dependent methyltransferase activity"/>
    <property type="evidence" value="ECO:0007669"/>
    <property type="project" value="InterPro"/>
</dbReference>
<dbReference type="Pfam" id="PF08241">
    <property type="entry name" value="Methyltransf_11"/>
    <property type="match status" value="1"/>
</dbReference>
<keyword evidence="1" id="KW-0732">Signal</keyword>
<dbReference type="PANTHER" id="PTHR43861">
    <property type="entry name" value="TRANS-ACONITATE 2-METHYLTRANSFERASE-RELATED"/>
    <property type="match status" value="1"/>
</dbReference>
<keyword evidence="4" id="KW-1185">Reference proteome</keyword>
<organism evidence="3 4">
    <name type="scientific">Leptospira ognonensis</name>
    <dbReference type="NCBI Taxonomy" id="2484945"/>
    <lineage>
        <taxon>Bacteria</taxon>
        <taxon>Pseudomonadati</taxon>
        <taxon>Spirochaetota</taxon>
        <taxon>Spirochaetia</taxon>
        <taxon>Leptospirales</taxon>
        <taxon>Leptospiraceae</taxon>
        <taxon>Leptospira</taxon>
    </lineage>
</organism>
<dbReference type="InterPro" id="IPR029063">
    <property type="entry name" value="SAM-dependent_MTases_sf"/>
</dbReference>
<keyword evidence="3" id="KW-0489">Methyltransferase</keyword>
<accession>A0A4R9K0J5</accession>
<reference evidence="3" key="1">
    <citation type="journal article" date="2019" name="PLoS Negl. Trop. Dis.">
        <title>Revisiting the worldwide diversity of Leptospira species in the environment.</title>
        <authorList>
            <person name="Vincent A.T."/>
            <person name="Schiettekatte O."/>
            <person name="Bourhy P."/>
            <person name="Veyrier F.J."/>
            <person name="Picardeau M."/>
        </authorList>
    </citation>
    <scope>NUCLEOTIDE SEQUENCE [LARGE SCALE GENOMIC DNA]</scope>
    <source>
        <strain evidence="3">201702476</strain>
    </source>
</reference>
<name>A0A4R9K0J5_9LEPT</name>
<dbReference type="Gene3D" id="3.40.50.150">
    <property type="entry name" value="Vaccinia Virus protein VP39"/>
    <property type="match status" value="1"/>
</dbReference>
<feature type="chain" id="PRO_5020225190" evidence="1">
    <location>
        <begin position="24"/>
        <end position="224"/>
    </location>
</feature>
<comment type="caution">
    <text evidence="3">The sequence shown here is derived from an EMBL/GenBank/DDBJ whole genome shotgun (WGS) entry which is preliminary data.</text>
</comment>
<dbReference type="SUPFAM" id="SSF53335">
    <property type="entry name" value="S-adenosyl-L-methionine-dependent methyltransferases"/>
    <property type="match status" value="1"/>
</dbReference>
<evidence type="ECO:0000313" key="4">
    <source>
        <dbReference type="Proteomes" id="UP000297693"/>
    </source>
</evidence>
<feature type="domain" description="Methyltransferase type 11" evidence="2">
    <location>
        <begin position="75"/>
        <end position="173"/>
    </location>
</feature>
<feature type="signal peptide" evidence="1">
    <location>
        <begin position="1"/>
        <end position="23"/>
    </location>
</feature>
<sequence>MIRKTRFSNTLAVLCLFFFSQCASHTSRGHANDHMHHKSVKELAAQFDDPQRDEWQKSDWVIDQISKSKNYAVWEIGAGSGFFSFKMAKKGWQVTAADPNPEFISLMEEKKLNLSIPEKMRLKTKLTTYNQPSIPKGAVDAVFLSNVYHHIENRVVYFKLVKESMKKNAKLVIVDFEEGKGGYGPPDSMRVSSSKCRRELEEAGFKKFSVNQTELPYQYLLTAE</sequence>
<dbReference type="EMBL" id="RQGD01000033">
    <property type="protein sequence ID" value="TGL58541.1"/>
    <property type="molecule type" value="Genomic_DNA"/>
</dbReference>
<gene>
    <name evidence="3" type="ORF">EHQ58_10390</name>
</gene>
<dbReference type="Proteomes" id="UP000297693">
    <property type="component" value="Unassembled WGS sequence"/>
</dbReference>